<evidence type="ECO:0008006" key="4">
    <source>
        <dbReference type="Google" id="ProtNLM"/>
    </source>
</evidence>
<dbReference type="Proteomes" id="UP000535543">
    <property type="component" value="Unassembled WGS sequence"/>
</dbReference>
<keyword evidence="3" id="KW-1185">Reference proteome</keyword>
<dbReference type="InterPro" id="IPR019587">
    <property type="entry name" value="Polyketide_cyclase/dehydratase"/>
</dbReference>
<feature type="compositionally biased region" description="Low complexity" evidence="1">
    <location>
        <begin position="1"/>
        <end position="22"/>
    </location>
</feature>
<dbReference type="SUPFAM" id="SSF55961">
    <property type="entry name" value="Bet v1-like"/>
    <property type="match status" value="1"/>
</dbReference>
<feature type="compositionally biased region" description="Polar residues" evidence="1">
    <location>
        <begin position="79"/>
        <end position="97"/>
    </location>
</feature>
<dbReference type="Gene3D" id="3.30.530.20">
    <property type="match status" value="1"/>
</dbReference>
<comment type="caution">
    <text evidence="2">The sequence shown here is derived from an EMBL/GenBank/DDBJ whole genome shotgun (WGS) entry which is preliminary data.</text>
</comment>
<sequence length="280" mass="29739">MCPQPNANSTTSKNSTKPTHPTADSPSQKTCNASANSTTPSKPSNYGAQKHYPAAESAGPAATANTSSPHRAAEPPPSHQHTSNRNSPSPETQNYQHHQPHNRKNQRPSDGGEILNFPRKGSHMPIDNPMGTIVVERVIAAPPAAVFDIVTDSNNLKFAALVLRVKRIEEGRSGGWSVGAVREVIGAGAWFREEITVVDRPHTFGYQILKAVPPITHFGGTIEVTPAPGGSRVVWRSSYDIALLAGGKVTAALAQRILQLAFGQVLDTSAKKLAAAASRS</sequence>
<reference evidence="2 3" key="2">
    <citation type="submission" date="2020-06" db="EMBL/GenBank/DDBJ databases">
        <title>Antribacter stalactiti gen. nov., sp. nov., a new member of the family Nacardiaceae isolated from a cave.</title>
        <authorList>
            <person name="Kim I.S."/>
        </authorList>
    </citation>
    <scope>NUCLEOTIDE SEQUENCE [LARGE SCALE GENOMIC DNA]</scope>
    <source>
        <strain evidence="2 3">YC2-7</strain>
    </source>
</reference>
<feature type="region of interest" description="Disordered" evidence="1">
    <location>
        <begin position="1"/>
        <end position="126"/>
    </location>
</feature>
<organism evidence="2 3">
    <name type="scientific">Antrihabitans stalactiti</name>
    <dbReference type="NCBI Taxonomy" id="2584121"/>
    <lineage>
        <taxon>Bacteria</taxon>
        <taxon>Bacillati</taxon>
        <taxon>Actinomycetota</taxon>
        <taxon>Actinomycetes</taxon>
        <taxon>Mycobacteriales</taxon>
        <taxon>Nocardiaceae</taxon>
        <taxon>Antrihabitans</taxon>
    </lineage>
</organism>
<evidence type="ECO:0000313" key="3">
    <source>
        <dbReference type="Proteomes" id="UP000535543"/>
    </source>
</evidence>
<dbReference type="InterPro" id="IPR023393">
    <property type="entry name" value="START-like_dom_sf"/>
</dbReference>
<dbReference type="Pfam" id="PF10604">
    <property type="entry name" value="Polyketide_cyc2"/>
    <property type="match status" value="1"/>
</dbReference>
<dbReference type="EMBL" id="VCQU01000010">
    <property type="protein sequence ID" value="NMN98249.1"/>
    <property type="molecule type" value="Genomic_DNA"/>
</dbReference>
<dbReference type="CDD" id="cd07821">
    <property type="entry name" value="PYR_PYL_RCAR_like"/>
    <property type="match status" value="1"/>
</dbReference>
<feature type="compositionally biased region" description="Polar residues" evidence="1">
    <location>
        <begin position="24"/>
        <end position="47"/>
    </location>
</feature>
<proteinExistence type="predicted"/>
<evidence type="ECO:0000313" key="2">
    <source>
        <dbReference type="EMBL" id="NMN98249.1"/>
    </source>
</evidence>
<accession>A0A848KIZ5</accession>
<evidence type="ECO:0000256" key="1">
    <source>
        <dbReference type="SAM" id="MobiDB-lite"/>
    </source>
</evidence>
<dbReference type="AlphaFoldDB" id="A0A848KIZ5"/>
<feature type="compositionally biased region" description="Low complexity" evidence="1">
    <location>
        <begin position="54"/>
        <end position="64"/>
    </location>
</feature>
<name>A0A848KIZ5_9NOCA</name>
<gene>
    <name evidence="2" type="ORF">FGL95_24705</name>
</gene>
<reference evidence="2 3" key="1">
    <citation type="submission" date="2019-05" db="EMBL/GenBank/DDBJ databases">
        <authorList>
            <person name="Lee S.D."/>
        </authorList>
    </citation>
    <scope>NUCLEOTIDE SEQUENCE [LARGE SCALE GENOMIC DNA]</scope>
    <source>
        <strain evidence="2 3">YC2-7</strain>
    </source>
</reference>
<protein>
    <recommendedName>
        <fullName evidence="4">SRPBCC family protein</fullName>
    </recommendedName>
</protein>